<evidence type="ECO:0000313" key="1">
    <source>
        <dbReference type="EMBL" id="EGF99894.1"/>
    </source>
</evidence>
<evidence type="ECO:0000313" key="2">
    <source>
        <dbReference type="Proteomes" id="UP000001072"/>
    </source>
</evidence>
<dbReference type="VEuPathDB" id="FungiDB:MELLADRAFT_73304"/>
<dbReference type="Proteomes" id="UP000001072">
    <property type="component" value="Unassembled WGS sequence"/>
</dbReference>
<keyword evidence="2" id="KW-1185">Reference proteome</keyword>
<organism evidence="2">
    <name type="scientific">Melampsora larici-populina (strain 98AG31 / pathotype 3-4-7)</name>
    <name type="common">Poplar leaf rust fungus</name>
    <dbReference type="NCBI Taxonomy" id="747676"/>
    <lineage>
        <taxon>Eukaryota</taxon>
        <taxon>Fungi</taxon>
        <taxon>Dikarya</taxon>
        <taxon>Basidiomycota</taxon>
        <taxon>Pucciniomycotina</taxon>
        <taxon>Pucciniomycetes</taxon>
        <taxon>Pucciniales</taxon>
        <taxon>Melampsoraceae</taxon>
        <taxon>Melampsora</taxon>
    </lineage>
</organism>
<gene>
    <name evidence="1" type="ORF">MELLADRAFT_73304</name>
</gene>
<dbReference type="EMBL" id="GL883153">
    <property type="protein sequence ID" value="EGF99894.1"/>
    <property type="molecule type" value="Genomic_DNA"/>
</dbReference>
<dbReference type="HOGENOM" id="CLU_2671583_0_0_1"/>
<accession>F4S668</accession>
<dbReference type="KEGG" id="mlr:MELLADRAFT_73304"/>
<reference evidence="2" key="1">
    <citation type="journal article" date="2011" name="Proc. Natl. Acad. Sci. U.S.A.">
        <title>Obligate biotrophy features unraveled by the genomic analysis of rust fungi.</title>
        <authorList>
            <person name="Duplessis S."/>
            <person name="Cuomo C.A."/>
            <person name="Lin Y.-C."/>
            <person name="Aerts A."/>
            <person name="Tisserant E."/>
            <person name="Veneault-Fourrey C."/>
            <person name="Joly D.L."/>
            <person name="Hacquard S."/>
            <person name="Amselem J."/>
            <person name="Cantarel B.L."/>
            <person name="Chiu R."/>
            <person name="Coutinho P.M."/>
            <person name="Feau N."/>
            <person name="Field M."/>
            <person name="Frey P."/>
            <person name="Gelhaye E."/>
            <person name="Goldberg J."/>
            <person name="Grabherr M.G."/>
            <person name="Kodira C.D."/>
            <person name="Kohler A."/>
            <person name="Kuees U."/>
            <person name="Lindquist E.A."/>
            <person name="Lucas S.M."/>
            <person name="Mago R."/>
            <person name="Mauceli E."/>
            <person name="Morin E."/>
            <person name="Murat C."/>
            <person name="Pangilinan J.L."/>
            <person name="Park R."/>
            <person name="Pearson M."/>
            <person name="Quesneville H."/>
            <person name="Rouhier N."/>
            <person name="Sakthikumar S."/>
            <person name="Salamov A.A."/>
            <person name="Schmutz J."/>
            <person name="Selles B."/>
            <person name="Shapiro H."/>
            <person name="Tanguay P."/>
            <person name="Tuskan G.A."/>
            <person name="Henrissat B."/>
            <person name="Van de Peer Y."/>
            <person name="Rouze P."/>
            <person name="Ellis J.G."/>
            <person name="Dodds P.N."/>
            <person name="Schein J.E."/>
            <person name="Zhong S."/>
            <person name="Hamelin R.C."/>
            <person name="Grigoriev I.V."/>
            <person name="Szabo L.J."/>
            <person name="Martin F."/>
        </authorList>
    </citation>
    <scope>NUCLEOTIDE SEQUENCE [LARGE SCALE GENOMIC DNA]</scope>
    <source>
        <strain evidence="2">98AG31 / pathotype 3-4-7</strain>
    </source>
</reference>
<dbReference type="AlphaFoldDB" id="F4S668"/>
<dbReference type="RefSeq" id="XP_007416827.1">
    <property type="nucleotide sequence ID" value="XM_007416765.1"/>
</dbReference>
<name>F4S668_MELLP</name>
<proteinExistence type="predicted"/>
<dbReference type="GeneID" id="18932342"/>
<sequence>MNQVKEDEFDKHSNKKLFDDVVKKIYVEHDVDQLLQIKQLVLKANYSDFLNEWLDYNYLNFRSDDDHRLLMGLEV</sequence>
<dbReference type="InParanoid" id="F4S668"/>
<protein>
    <submittedName>
        <fullName evidence="1">Uncharacterized protein</fullName>
    </submittedName>
</protein>